<dbReference type="RefSeq" id="WP_239162008.1">
    <property type="nucleotide sequence ID" value="NZ_BOOA01000051.1"/>
</dbReference>
<keyword evidence="5" id="KW-1185">Reference proteome</keyword>
<feature type="chain" id="PRO_5038777168" evidence="1">
    <location>
        <begin position="18"/>
        <end position="659"/>
    </location>
</feature>
<evidence type="ECO:0000256" key="1">
    <source>
        <dbReference type="SAM" id="SignalP"/>
    </source>
</evidence>
<reference evidence="4" key="1">
    <citation type="submission" date="2021-01" db="EMBL/GenBank/DDBJ databases">
        <title>Whole genome shotgun sequence of Acrocarpospora phusangensis NBRC 108782.</title>
        <authorList>
            <person name="Komaki H."/>
            <person name="Tamura T."/>
        </authorList>
    </citation>
    <scope>NUCLEOTIDE SEQUENCE</scope>
    <source>
        <strain evidence="4">NBRC 108782</strain>
    </source>
</reference>
<keyword evidence="1" id="KW-0732">Signal</keyword>
<proteinExistence type="predicted"/>
<dbReference type="Proteomes" id="UP000640052">
    <property type="component" value="Unassembled WGS sequence"/>
</dbReference>
<evidence type="ECO:0000259" key="3">
    <source>
        <dbReference type="Pfam" id="PF22816"/>
    </source>
</evidence>
<dbReference type="Gene3D" id="2.60.120.260">
    <property type="entry name" value="Galactose-binding domain-like"/>
    <property type="match status" value="1"/>
</dbReference>
<dbReference type="SUPFAM" id="SSF51126">
    <property type="entry name" value="Pectin lyase-like"/>
    <property type="match status" value="2"/>
</dbReference>
<evidence type="ECO:0000259" key="2">
    <source>
        <dbReference type="Pfam" id="PF22815"/>
    </source>
</evidence>
<evidence type="ECO:0000313" key="5">
    <source>
        <dbReference type="Proteomes" id="UP000640052"/>
    </source>
</evidence>
<dbReference type="SMART" id="SM00710">
    <property type="entry name" value="PbH1"/>
    <property type="match status" value="7"/>
</dbReference>
<name>A0A919QED9_9ACTN</name>
<dbReference type="EMBL" id="BOOA01000051">
    <property type="protein sequence ID" value="GIH27203.1"/>
    <property type="molecule type" value="Genomic_DNA"/>
</dbReference>
<feature type="domain" description="CBM6/CBM35/CBM36-like 1" evidence="2">
    <location>
        <begin position="42"/>
        <end position="225"/>
    </location>
</feature>
<dbReference type="Gene3D" id="2.160.20.10">
    <property type="entry name" value="Single-stranded right-handed beta-helix, Pectin lyase-like"/>
    <property type="match status" value="1"/>
</dbReference>
<dbReference type="InterPro" id="IPR011050">
    <property type="entry name" value="Pectin_lyase_fold/virulence"/>
</dbReference>
<organism evidence="4 5">
    <name type="scientific">Acrocarpospora phusangensis</name>
    <dbReference type="NCBI Taxonomy" id="1070424"/>
    <lineage>
        <taxon>Bacteria</taxon>
        <taxon>Bacillati</taxon>
        <taxon>Actinomycetota</taxon>
        <taxon>Actinomycetes</taxon>
        <taxon>Streptosporangiales</taxon>
        <taxon>Streptosporangiaceae</taxon>
        <taxon>Acrocarpospora</taxon>
    </lineage>
</organism>
<accession>A0A919QED9</accession>
<dbReference type="Pfam" id="PF22815">
    <property type="entry name" value="CatAgl_D1"/>
    <property type="match status" value="1"/>
</dbReference>
<sequence length="659" mass="70140">MALTLGLGAVLSGPAMATAGAAGPVVTRAALNPALVAGRGANVAFAEQEAENATTNGTVIGPDRTAYTLPSEASGRKAVRLTPGQHVEFVLPNAANAINVRYSIPDAPGGGGITAPLQVTVNGKDRRTMTLTSQYAWLYNQYPFSNDPNADLLHPDWWITECACVPNATTPAPVITKPFRPSHFYDEQRLLLGKKYKAGDKVRLTVPAGSNAAWTVIDLLDSELVGAPHVRVLAANVLLFGADPLGRRDSADAFDKAIAFAKRSHLKVYIPPGVYQVNRHIIVDDVTIEGAGNWYTIIKGKEVALDPPAPDGSVHTGVGFYGKDAKDGGSRNVHLSGFAIEGDVRERIDTDQVNGIGGAMSDSTIDGLYIRHTKVGLWFDGPMSNVKVTNNIVVDQIADALNFHIGVTNSLVANNFVRNTGDDGLAMWSEKTANANNTFDRNTVQTPVLANGIAVYGGKDNTISNNLVADPIREGSGIQVGSRFGAEPFTGSMWITNNTTVRAGTYELNWNIGLGAIWFYALEKNIEANIQVVGNHFLDNGYNAIMLVSEWSVKDLYSITNVHFKDIRVDGTGTSVVSARVKGSATFENVDARNVGAVGINNCGSFNFPPTGSEFTVTDLGGNDGGGTTGPWMAPWELPNTITCDDRPPVVTPPAPAPW</sequence>
<gene>
    <name evidence="4" type="ORF">Aph01nite_55130</name>
</gene>
<dbReference type="InterPro" id="IPR033801">
    <property type="entry name" value="CBM6-CBM35-CBM36-like_1"/>
</dbReference>
<dbReference type="InterPro" id="IPR012334">
    <property type="entry name" value="Pectin_lyas_fold"/>
</dbReference>
<evidence type="ECO:0000313" key="4">
    <source>
        <dbReference type="EMBL" id="GIH27203.1"/>
    </source>
</evidence>
<feature type="signal peptide" evidence="1">
    <location>
        <begin position="1"/>
        <end position="17"/>
    </location>
</feature>
<dbReference type="InterPro" id="IPR006626">
    <property type="entry name" value="PbH1"/>
</dbReference>
<dbReference type="AlphaFoldDB" id="A0A919QED9"/>
<comment type="caution">
    <text evidence="4">The sequence shown here is derived from an EMBL/GenBank/DDBJ whole genome shotgun (WGS) entry which is preliminary data.</text>
</comment>
<feature type="domain" description="Alpha-1,3-glucanase catalytic" evidence="3">
    <location>
        <begin position="264"/>
        <end position="598"/>
    </location>
</feature>
<dbReference type="CDD" id="cd14490">
    <property type="entry name" value="CBM6-CBM35-CBM36_like_1"/>
    <property type="match status" value="1"/>
</dbReference>
<protein>
    <submittedName>
        <fullName evidence="4">Mycodextranase</fullName>
    </submittedName>
</protein>
<dbReference type="Pfam" id="PF22816">
    <property type="entry name" value="CatAgl_D2"/>
    <property type="match status" value="1"/>
</dbReference>
<dbReference type="InterPro" id="IPR055149">
    <property type="entry name" value="Agl_cat_D2"/>
</dbReference>